<sequence>MLIIIPKSWKSLGVLKNAWSLLLITNYIAKS</sequence>
<organism evidence="1">
    <name type="scientific">Lepeophtheirus salmonis</name>
    <name type="common">Salmon louse</name>
    <name type="synonym">Caligus salmonis</name>
    <dbReference type="NCBI Taxonomy" id="72036"/>
    <lineage>
        <taxon>Eukaryota</taxon>
        <taxon>Metazoa</taxon>
        <taxon>Ecdysozoa</taxon>
        <taxon>Arthropoda</taxon>
        <taxon>Crustacea</taxon>
        <taxon>Multicrustacea</taxon>
        <taxon>Hexanauplia</taxon>
        <taxon>Copepoda</taxon>
        <taxon>Siphonostomatoida</taxon>
        <taxon>Caligidae</taxon>
        <taxon>Lepeophtheirus</taxon>
    </lineage>
</organism>
<protein>
    <submittedName>
        <fullName evidence="1">Uncharacterized protein</fullName>
    </submittedName>
</protein>
<name>A0A0K2T8Q5_LEPSM</name>
<evidence type="ECO:0000313" key="1">
    <source>
        <dbReference type="EMBL" id="CDW22190.1"/>
    </source>
</evidence>
<dbReference type="EMBL" id="HACA01004829">
    <property type="protein sequence ID" value="CDW22190.1"/>
    <property type="molecule type" value="Transcribed_RNA"/>
</dbReference>
<proteinExistence type="predicted"/>
<accession>A0A0K2T8Q5</accession>
<dbReference type="AlphaFoldDB" id="A0A0K2T8Q5"/>
<reference evidence="1" key="1">
    <citation type="submission" date="2014-05" db="EMBL/GenBank/DDBJ databases">
        <authorList>
            <person name="Chronopoulou M."/>
        </authorList>
    </citation>
    <scope>NUCLEOTIDE SEQUENCE</scope>
    <source>
        <tissue evidence="1">Whole organism</tissue>
    </source>
</reference>